<feature type="domain" description="CSC1/OSCA1-like cytosolic" evidence="10">
    <location>
        <begin position="172"/>
        <end position="316"/>
    </location>
</feature>
<dbReference type="PhylomeDB" id="B8LX86"/>
<dbReference type="Proteomes" id="UP000001745">
    <property type="component" value="Unassembled WGS sequence"/>
</dbReference>
<organism evidence="11 12">
    <name type="scientific">Talaromyces stipitatus (strain ATCC 10500 / CBS 375.48 / QM 6759 / NRRL 1006)</name>
    <name type="common">Penicillium stipitatum</name>
    <dbReference type="NCBI Taxonomy" id="441959"/>
    <lineage>
        <taxon>Eukaryota</taxon>
        <taxon>Fungi</taxon>
        <taxon>Dikarya</taxon>
        <taxon>Ascomycota</taxon>
        <taxon>Pezizomycotina</taxon>
        <taxon>Eurotiomycetes</taxon>
        <taxon>Eurotiomycetidae</taxon>
        <taxon>Eurotiales</taxon>
        <taxon>Trichocomaceae</taxon>
        <taxon>Talaromyces</taxon>
        <taxon>Talaromyces sect. Talaromyces</taxon>
    </lineage>
</organism>
<accession>B8LX86</accession>
<feature type="transmembrane region" description="Helical" evidence="7">
    <location>
        <begin position="20"/>
        <end position="39"/>
    </location>
</feature>
<keyword evidence="6 7" id="KW-0472">Membrane</keyword>
<feature type="transmembrane region" description="Helical" evidence="7">
    <location>
        <begin position="573"/>
        <end position="592"/>
    </location>
</feature>
<feature type="domain" description="CSC1/OSCA1-like 7TM region" evidence="8">
    <location>
        <begin position="332"/>
        <end position="533"/>
    </location>
</feature>
<feature type="domain" description="CSC1/OSCA1-like N-terminal transmembrane" evidence="9">
    <location>
        <begin position="60"/>
        <end position="149"/>
    </location>
</feature>
<evidence type="ECO:0000259" key="10">
    <source>
        <dbReference type="Pfam" id="PF14703"/>
    </source>
</evidence>
<comment type="subcellular location">
    <subcellularLocation>
        <location evidence="1">Membrane</location>
        <topology evidence="1">Multi-pass membrane protein</topology>
    </subcellularLocation>
</comment>
<reference evidence="12" key="1">
    <citation type="journal article" date="2015" name="Genome Announc.">
        <title>Genome sequence of the AIDS-associated pathogen Penicillium marneffei (ATCC18224) and its near taxonomic relative Talaromyces stipitatus (ATCC10500).</title>
        <authorList>
            <person name="Nierman W.C."/>
            <person name="Fedorova-Abrams N.D."/>
            <person name="Andrianopoulos A."/>
        </authorList>
    </citation>
    <scope>NUCLEOTIDE SEQUENCE [LARGE SCALE GENOMIC DNA]</scope>
    <source>
        <strain evidence="12">ATCC 10500 / CBS 375.48 / QM 6759 / NRRL 1006</strain>
    </source>
</reference>
<dbReference type="InterPro" id="IPR032880">
    <property type="entry name" value="CSC1/OSCA1-like_N"/>
</dbReference>
<dbReference type="GeneID" id="8105985"/>
<feature type="transmembrane region" description="Helical" evidence="7">
    <location>
        <begin position="381"/>
        <end position="409"/>
    </location>
</feature>
<evidence type="ECO:0008006" key="13">
    <source>
        <dbReference type="Google" id="ProtNLM"/>
    </source>
</evidence>
<dbReference type="InterPro" id="IPR027815">
    <property type="entry name" value="CSC1/OSCA1-like_cyt"/>
</dbReference>
<protein>
    <recommendedName>
        <fullName evidence="13">DUF221 domain protein</fullName>
    </recommendedName>
</protein>
<evidence type="ECO:0000256" key="1">
    <source>
        <dbReference type="ARBA" id="ARBA00004141"/>
    </source>
</evidence>
<feature type="transmembrane region" description="Helical" evidence="7">
    <location>
        <begin position="333"/>
        <end position="361"/>
    </location>
</feature>
<sequence length="689" mass="78297">MSLSQFNTGKAQESQGLSVQSFLSSSAIYATICVILVVYELKSSRSSNFPSLVAFLRWPRDSRSLIAQYGPDKYFLIRFFHTVIKIFLPLSIGLTASLFPIDITARHSAAVTGLDRLSWANLESGQAGRLWGNAVAATFSMSYICYVLVGEFHDLISIRQDYLRRVSASSTAVLVTDIPRERLSEDSLREDYARFDGGPTEVWIHKEYGQILNTLLQQRSRLMRQLEIHLTKKFYNREAAARTVEKDEKLKSIATEYQKLNEQIKDQMKDPNNASYRPSALVRFRDSIAPHLVQQVVQSPQIMRMIPHPIQSTNDIILPNLSLSWKRRLVQRLMVEAIVVVFCIFVSVPVGLTGALSQISYLADQIPWVAHLMSSLEGSRWLAIIQGLLPQIFLSVLITFSPQLILIAVSYQRHVTYSEKEMSIAGYYFFFLYIQIFLVVSLASGLTTVIPNVLRYPGSVPGILADNIPKSSNYFYSYLVLQCITQCSLSLRRLPYVVWYWLSSHLIQWTSRTPREIWKMQEISVHWGLVYPVTGAVETGGLLYWRALHQLFIGMYTAELTQLGLFTLRDAKLQAMLMLLTGLMTAIAQWFLSRIYGPLLRHLPAGLISSRNESKQDTNSDPWMASILIEQPIWAPAPDAIRHELLTRFGIYVSQEGMECYSDRIDPVRGPPQTIAARRTRTTLSNPTE</sequence>
<dbReference type="InParanoid" id="B8LX86"/>
<evidence type="ECO:0000256" key="7">
    <source>
        <dbReference type="SAM" id="Phobius"/>
    </source>
</evidence>
<dbReference type="Pfam" id="PF13967">
    <property type="entry name" value="RSN1_TM"/>
    <property type="match status" value="1"/>
</dbReference>
<proteinExistence type="inferred from homology"/>
<dbReference type="Pfam" id="PF14703">
    <property type="entry name" value="PHM7_cyt"/>
    <property type="match status" value="1"/>
</dbReference>
<name>B8LX86_TALSN</name>
<dbReference type="GO" id="GO:0005227">
    <property type="term" value="F:calcium-activated cation channel activity"/>
    <property type="evidence" value="ECO:0007669"/>
    <property type="project" value="InterPro"/>
</dbReference>
<dbReference type="PANTHER" id="PTHR13018:SF20">
    <property type="entry name" value="SPORULATION-SPECIFIC PROTEIN 75"/>
    <property type="match status" value="1"/>
</dbReference>
<feature type="transmembrane region" description="Helical" evidence="7">
    <location>
        <begin position="430"/>
        <end position="454"/>
    </location>
</feature>
<evidence type="ECO:0000313" key="12">
    <source>
        <dbReference type="Proteomes" id="UP000001745"/>
    </source>
</evidence>
<dbReference type="EMBL" id="EQ962652">
    <property type="protein sequence ID" value="EED22736.1"/>
    <property type="molecule type" value="Genomic_DNA"/>
</dbReference>
<dbReference type="eggNOG" id="KOG1134">
    <property type="taxonomic scope" value="Eukaryota"/>
</dbReference>
<evidence type="ECO:0000313" key="11">
    <source>
        <dbReference type="EMBL" id="EED22736.1"/>
    </source>
</evidence>
<dbReference type="Pfam" id="PF02714">
    <property type="entry name" value="RSN1_7TM"/>
    <property type="match status" value="1"/>
</dbReference>
<feature type="transmembrane region" description="Helical" evidence="7">
    <location>
        <begin position="523"/>
        <end position="545"/>
    </location>
</feature>
<comment type="similarity">
    <text evidence="2">Belongs to the CSC1 (TC 1.A.17) family.</text>
</comment>
<keyword evidence="4 7" id="KW-0812">Transmembrane</keyword>
<keyword evidence="3" id="KW-0813">Transport</keyword>
<evidence type="ECO:0000256" key="2">
    <source>
        <dbReference type="ARBA" id="ARBA00007779"/>
    </source>
</evidence>
<dbReference type="InterPro" id="IPR045122">
    <property type="entry name" value="Csc1-like"/>
</dbReference>
<dbReference type="AlphaFoldDB" id="B8LX86"/>
<keyword evidence="5 7" id="KW-1133">Transmembrane helix</keyword>
<evidence type="ECO:0000256" key="3">
    <source>
        <dbReference type="ARBA" id="ARBA00022448"/>
    </source>
</evidence>
<gene>
    <name evidence="11" type="ORF">TSTA_062240</name>
</gene>
<dbReference type="OMA" id="FSVTFIR"/>
<evidence type="ECO:0000259" key="8">
    <source>
        <dbReference type="Pfam" id="PF02714"/>
    </source>
</evidence>
<dbReference type="PANTHER" id="PTHR13018">
    <property type="entry name" value="PROBABLE MEMBRANE PROTEIN DUF221-RELATED"/>
    <property type="match status" value="1"/>
</dbReference>
<evidence type="ECO:0000256" key="6">
    <source>
        <dbReference type="ARBA" id="ARBA00023136"/>
    </source>
</evidence>
<dbReference type="HOGENOM" id="CLU_359390_0_0_1"/>
<dbReference type="VEuPathDB" id="FungiDB:TSTA_062240"/>
<feature type="transmembrane region" description="Helical" evidence="7">
    <location>
        <begin position="83"/>
        <end position="101"/>
    </location>
</feature>
<keyword evidence="12" id="KW-1185">Reference proteome</keyword>
<dbReference type="OrthoDB" id="4494408at2759"/>
<dbReference type="GO" id="GO:0005886">
    <property type="term" value="C:plasma membrane"/>
    <property type="evidence" value="ECO:0007669"/>
    <property type="project" value="TreeGrafter"/>
</dbReference>
<dbReference type="InterPro" id="IPR003864">
    <property type="entry name" value="CSC1/OSCA1-like_7TM"/>
</dbReference>
<evidence type="ECO:0000259" key="9">
    <source>
        <dbReference type="Pfam" id="PF13967"/>
    </source>
</evidence>
<dbReference type="RefSeq" id="XP_002340123.1">
    <property type="nucleotide sequence ID" value="XM_002340082.1"/>
</dbReference>
<evidence type="ECO:0000256" key="5">
    <source>
        <dbReference type="ARBA" id="ARBA00022989"/>
    </source>
</evidence>
<evidence type="ECO:0000256" key="4">
    <source>
        <dbReference type="ARBA" id="ARBA00022692"/>
    </source>
</evidence>